<dbReference type="OrthoDB" id="10311479at2759"/>
<reference evidence="8 9" key="1">
    <citation type="submission" date="2018-08" db="EMBL/GenBank/DDBJ databases">
        <title>Genomic investigation of the strawberry pathogen Phytophthora fragariae indicates pathogenicity is determined by transcriptional variation in three key races.</title>
        <authorList>
            <person name="Adams T.M."/>
            <person name="Armitage A.D."/>
            <person name="Sobczyk M.K."/>
            <person name="Bates H.J."/>
            <person name="Dunwell J.M."/>
            <person name="Nellist C.F."/>
            <person name="Harrison R.J."/>
        </authorList>
    </citation>
    <scope>NUCLEOTIDE SEQUENCE [LARGE SCALE GENOMIC DNA]</scope>
    <source>
        <strain evidence="7 9">A4</strain>
        <strain evidence="5 10">BC-1</strain>
        <strain evidence="6 12">BC-23</strain>
        <strain evidence="4 8">NOV-27</strain>
        <strain evidence="3 11">NOV-5</strain>
        <strain evidence="2 13">ONT-3</strain>
    </source>
</reference>
<evidence type="ECO:0000256" key="1">
    <source>
        <dbReference type="SAM" id="MobiDB-lite"/>
    </source>
</evidence>
<evidence type="ECO:0000313" key="6">
    <source>
        <dbReference type="EMBL" id="KAE9241546.1"/>
    </source>
</evidence>
<dbReference type="EMBL" id="QXGA01000998">
    <property type="protein sequence ID" value="KAE9132480.1"/>
    <property type="molecule type" value="Genomic_DNA"/>
</dbReference>
<evidence type="ECO:0000313" key="11">
    <source>
        <dbReference type="Proteomes" id="UP000440732"/>
    </source>
</evidence>
<dbReference type="Proteomes" id="UP000440367">
    <property type="component" value="Unassembled WGS sequence"/>
</dbReference>
<dbReference type="EMBL" id="QXGC01000293">
    <property type="protein sequence ID" value="KAE9241546.1"/>
    <property type="molecule type" value="Genomic_DNA"/>
</dbReference>
<proteinExistence type="predicted"/>
<evidence type="ECO:0000313" key="3">
    <source>
        <dbReference type="EMBL" id="KAE9132480.1"/>
    </source>
</evidence>
<dbReference type="Proteomes" id="UP000440732">
    <property type="component" value="Unassembled WGS sequence"/>
</dbReference>
<evidence type="ECO:0000313" key="13">
    <source>
        <dbReference type="Proteomes" id="UP000488956"/>
    </source>
</evidence>
<sequence>MVRVIHFSTHWTLRCIMDSSGEDNTAPNVPEPSQFDGRKTGTQDTTAALWFSPDRVKKRSESSPPAPAKPAVFPSPLHLRAVSPTTSSPVLLETPPRAPPRPKTAKTRHSSRQDDRRAQREAAAPYVRACAAPKANHSSIEPRVAVCTVSYEASRPLTESAIMYSCLPGGCSGLSACTSTSTRSQRSFPRFLTLDCAVAKPVPHDDLPMLNCNLNCCPYGGKCDNGLDDSSKVLLGRNVRTRQLGGVAAEDISVGEVLGQYLGEIEYIAVSRAGRPRSGGCRPLLKQHPEKATYPIGAAINA</sequence>
<evidence type="ECO:0008006" key="14">
    <source>
        <dbReference type="Google" id="ProtNLM"/>
    </source>
</evidence>
<feature type="compositionally biased region" description="Basic and acidic residues" evidence="1">
    <location>
        <begin position="111"/>
        <end position="120"/>
    </location>
</feature>
<comment type="caution">
    <text evidence="4">The sequence shown here is derived from an EMBL/GenBank/DDBJ whole genome shotgun (WGS) entry which is preliminary data.</text>
</comment>
<evidence type="ECO:0000313" key="7">
    <source>
        <dbReference type="EMBL" id="KAE9305730.1"/>
    </source>
</evidence>
<name>A0A6A3XV10_9STRA</name>
<evidence type="ECO:0000313" key="4">
    <source>
        <dbReference type="EMBL" id="KAE9208856.1"/>
    </source>
</evidence>
<dbReference type="Proteomes" id="UP000476176">
    <property type="component" value="Unassembled WGS sequence"/>
</dbReference>
<gene>
    <name evidence="7" type="ORF">PF001_g12464</name>
    <name evidence="5" type="ORF">PF002_g13511</name>
    <name evidence="6" type="ORF">PF004_g7006</name>
    <name evidence="4" type="ORF">PF005_g12043</name>
    <name evidence="3" type="ORF">PF006_g15273</name>
    <name evidence="2" type="ORF">PF010_g14389</name>
</gene>
<organism evidence="4 8">
    <name type="scientific">Phytophthora fragariae</name>
    <dbReference type="NCBI Taxonomy" id="53985"/>
    <lineage>
        <taxon>Eukaryota</taxon>
        <taxon>Sar</taxon>
        <taxon>Stramenopiles</taxon>
        <taxon>Oomycota</taxon>
        <taxon>Peronosporomycetes</taxon>
        <taxon>Peronosporales</taxon>
        <taxon>Peronosporaceae</taxon>
        <taxon>Phytophthora</taxon>
    </lineage>
</organism>
<evidence type="ECO:0000313" key="9">
    <source>
        <dbReference type="Proteomes" id="UP000437068"/>
    </source>
</evidence>
<dbReference type="Proteomes" id="UP000433483">
    <property type="component" value="Unassembled WGS sequence"/>
</dbReference>
<evidence type="ECO:0000313" key="5">
    <source>
        <dbReference type="EMBL" id="KAE9228544.1"/>
    </source>
</evidence>
<dbReference type="Proteomes" id="UP000488956">
    <property type="component" value="Unassembled WGS sequence"/>
</dbReference>
<protein>
    <recommendedName>
        <fullName evidence="14">SET domain-containing protein</fullName>
    </recommendedName>
</protein>
<dbReference type="EMBL" id="QXGD01000685">
    <property type="protein sequence ID" value="KAE9228544.1"/>
    <property type="molecule type" value="Genomic_DNA"/>
</dbReference>
<dbReference type="AlphaFoldDB" id="A0A6A3XV10"/>
<evidence type="ECO:0000313" key="8">
    <source>
        <dbReference type="Proteomes" id="UP000433483"/>
    </source>
</evidence>
<keyword evidence="8" id="KW-1185">Reference proteome</keyword>
<evidence type="ECO:0000313" key="2">
    <source>
        <dbReference type="EMBL" id="KAE9101623.1"/>
    </source>
</evidence>
<dbReference type="EMBL" id="QXGE01000694">
    <property type="protein sequence ID" value="KAE9305730.1"/>
    <property type="molecule type" value="Genomic_DNA"/>
</dbReference>
<feature type="region of interest" description="Disordered" evidence="1">
    <location>
        <begin position="20"/>
        <end position="123"/>
    </location>
</feature>
<dbReference type="EMBL" id="QXFX01000887">
    <property type="protein sequence ID" value="KAE9101623.1"/>
    <property type="molecule type" value="Genomic_DNA"/>
</dbReference>
<evidence type="ECO:0000313" key="10">
    <source>
        <dbReference type="Proteomes" id="UP000440367"/>
    </source>
</evidence>
<accession>A0A6A3XV10</accession>
<dbReference type="EMBL" id="QXGB01000623">
    <property type="protein sequence ID" value="KAE9208856.1"/>
    <property type="molecule type" value="Genomic_DNA"/>
</dbReference>
<evidence type="ECO:0000313" key="12">
    <source>
        <dbReference type="Proteomes" id="UP000476176"/>
    </source>
</evidence>
<dbReference type="Proteomes" id="UP000437068">
    <property type="component" value="Unassembled WGS sequence"/>
</dbReference>